<evidence type="ECO:0000313" key="3">
    <source>
        <dbReference type="EMBL" id="CAE0058143.1"/>
    </source>
</evidence>
<feature type="region of interest" description="Disordered" evidence="1">
    <location>
        <begin position="245"/>
        <end position="288"/>
    </location>
</feature>
<protein>
    <recommendedName>
        <fullName evidence="2">SAP domain-containing protein</fullName>
    </recommendedName>
</protein>
<accession>A0A7S3A0Y9</accession>
<evidence type="ECO:0000256" key="1">
    <source>
        <dbReference type="SAM" id="MobiDB-lite"/>
    </source>
</evidence>
<feature type="domain" description="SAP" evidence="2">
    <location>
        <begin position="48"/>
        <end position="82"/>
    </location>
</feature>
<dbReference type="Pfam" id="PF02037">
    <property type="entry name" value="SAP"/>
    <property type="match status" value="1"/>
</dbReference>
<dbReference type="EMBL" id="HBHW01033980">
    <property type="protein sequence ID" value="CAE0058143.1"/>
    <property type="molecule type" value="Transcribed_RNA"/>
</dbReference>
<dbReference type="InterPro" id="IPR003034">
    <property type="entry name" value="SAP_dom"/>
</dbReference>
<reference evidence="3" key="1">
    <citation type="submission" date="2021-01" db="EMBL/GenBank/DDBJ databases">
        <authorList>
            <person name="Corre E."/>
            <person name="Pelletier E."/>
            <person name="Niang G."/>
            <person name="Scheremetjew M."/>
            <person name="Finn R."/>
            <person name="Kale V."/>
            <person name="Holt S."/>
            <person name="Cochrane G."/>
            <person name="Meng A."/>
            <person name="Brown T."/>
            <person name="Cohen L."/>
        </authorList>
    </citation>
    <scope>NUCLEOTIDE SEQUENCE</scope>
    <source>
        <strain evidence="3">CCMP 769</strain>
    </source>
</reference>
<feature type="region of interest" description="Disordered" evidence="1">
    <location>
        <begin position="1"/>
        <end position="48"/>
    </location>
</feature>
<feature type="region of interest" description="Disordered" evidence="1">
    <location>
        <begin position="124"/>
        <end position="151"/>
    </location>
</feature>
<dbReference type="PROSITE" id="PS50800">
    <property type="entry name" value="SAP"/>
    <property type="match status" value="1"/>
</dbReference>
<dbReference type="Gene3D" id="1.10.720.30">
    <property type="entry name" value="SAP domain"/>
    <property type="match status" value="1"/>
</dbReference>
<sequence length="353" mass="39555">MDSGVADKNGSNTELSLEETNENEDEESTPENKESSDDRGEDVPSDVFEGLSIRELRSRCKEKGLAIRGRKDELILRLSRVSEQVPEGVEPSNREPNFSACDFARLVEVLSSIVSKLNVDKLLPSKRGKRDSNGTGPWEEQIPSTFNDGNFAPQPPAAFHKAHPEVHGRNVRYHRSGAVLRKKFNEIKARFGRAYSMWASKFKHDPSKFADFTAGDPSLQYVFDRSHEGSPNILSLMLTRMNIQHGVENPGPAGDTDSKPALESEGADGDSPPSPRKRTRRSAFEDDPAVGTENSLAVLFDCLMSAMKIESMQLANKHVQEEIDWTRRMQRKLRAKIDSVFTERPRKTLSSRN</sequence>
<evidence type="ECO:0000259" key="2">
    <source>
        <dbReference type="PROSITE" id="PS50800"/>
    </source>
</evidence>
<feature type="compositionally biased region" description="Acidic residues" evidence="1">
    <location>
        <begin position="16"/>
        <end position="29"/>
    </location>
</feature>
<dbReference type="EMBL" id="HBHW01033982">
    <property type="protein sequence ID" value="CAE0058145.1"/>
    <property type="molecule type" value="Transcribed_RNA"/>
</dbReference>
<dbReference type="AlphaFoldDB" id="A0A7S3A0Y9"/>
<evidence type="ECO:0000313" key="4">
    <source>
        <dbReference type="EMBL" id="CAE0058145.1"/>
    </source>
</evidence>
<organism evidence="3">
    <name type="scientific">Rhodosorus marinus</name>
    <dbReference type="NCBI Taxonomy" id="101924"/>
    <lineage>
        <taxon>Eukaryota</taxon>
        <taxon>Rhodophyta</taxon>
        <taxon>Stylonematophyceae</taxon>
        <taxon>Stylonematales</taxon>
        <taxon>Stylonemataceae</taxon>
        <taxon>Rhodosorus</taxon>
    </lineage>
</organism>
<gene>
    <name evidence="3" type="ORF">RMAR00112_LOCUS26199</name>
    <name evidence="4" type="ORF">RMAR00112_LOCUS26201</name>
</gene>
<feature type="compositionally biased region" description="Basic and acidic residues" evidence="1">
    <location>
        <begin position="30"/>
        <end position="42"/>
    </location>
</feature>
<dbReference type="SUPFAM" id="SSF68906">
    <property type="entry name" value="SAP domain"/>
    <property type="match status" value="1"/>
</dbReference>
<dbReference type="InterPro" id="IPR036361">
    <property type="entry name" value="SAP_dom_sf"/>
</dbReference>
<name>A0A7S3A0Y9_9RHOD</name>
<proteinExistence type="predicted"/>